<evidence type="ECO:0000313" key="3">
    <source>
        <dbReference type="EMBL" id="OJF71536.1"/>
    </source>
</evidence>
<dbReference type="AlphaFoldDB" id="A0A1L8MLD6"/>
<keyword evidence="1" id="KW-0677">Repeat</keyword>
<dbReference type="Proteomes" id="UP000182015">
    <property type="component" value="Unassembled WGS sequence"/>
</dbReference>
<dbReference type="SMART" id="SM01061">
    <property type="entry name" value="CAT_RBD"/>
    <property type="match status" value="1"/>
</dbReference>
<dbReference type="PROSITE" id="PS51372">
    <property type="entry name" value="PRD_2"/>
    <property type="match status" value="2"/>
</dbReference>
<dbReference type="PANTHER" id="PTHR30185:SF15">
    <property type="entry name" value="CRYPTIC BETA-GLUCOSIDE BGL OPERON ANTITERMINATOR"/>
    <property type="match status" value="1"/>
</dbReference>
<dbReference type="Pfam" id="PF03123">
    <property type="entry name" value="CAT_RBD"/>
    <property type="match status" value="1"/>
</dbReference>
<evidence type="ECO:0000259" key="2">
    <source>
        <dbReference type="PROSITE" id="PS51372"/>
    </source>
</evidence>
<dbReference type="GO" id="GO:0006355">
    <property type="term" value="P:regulation of DNA-templated transcription"/>
    <property type="evidence" value="ECO:0007669"/>
    <property type="project" value="InterPro"/>
</dbReference>
<evidence type="ECO:0000313" key="4">
    <source>
        <dbReference type="Proteomes" id="UP000182015"/>
    </source>
</evidence>
<dbReference type="Pfam" id="PF00874">
    <property type="entry name" value="PRD"/>
    <property type="match status" value="2"/>
</dbReference>
<dbReference type="GO" id="GO:0003723">
    <property type="term" value="F:RNA binding"/>
    <property type="evidence" value="ECO:0007669"/>
    <property type="project" value="InterPro"/>
</dbReference>
<feature type="domain" description="PRD" evidence="2">
    <location>
        <begin position="66"/>
        <end position="170"/>
    </location>
</feature>
<dbReference type="InterPro" id="IPR036650">
    <property type="entry name" value="CAT_RNA-bd_dom_sf"/>
</dbReference>
<dbReference type="PANTHER" id="PTHR30185">
    <property type="entry name" value="CRYPTIC BETA-GLUCOSIDE BGL OPERON ANTITERMINATOR"/>
    <property type="match status" value="1"/>
</dbReference>
<dbReference type="InterPro" id="IPR004341">
    <property type="entry name" value="CAT_RNA-bd_dom"/>
</dbReference>
<name>A0A1L8MLD6_9STRE</name>
<keyword evidence="4" id="KW-1185">Reference proteome</keyword>
<proteinExistence type="predicted"/>
<dbReference type="RefSeq" id="WP_071793792.1">
    <property type="nucleotide sequence ID" value="NZ_LZDD01000002.1"/>
</dbReference>
<gene>
    <name evidence="3" type="ORF">A9Q68_06010</name>
</gene>
<feature type="domain" description="PRD" evidence="2">
    <location>
        <begin position="173"/>
        <end position="282"/>
    </location>
</feature>
<reference evidence="4" key="1">
    <citation type="submission" date="2016-06" db="EMBL/GenBank/DDBJ databases">
        <authorList>
            <person name="de Vries S.P.W."/>
            <person name="Hadjirin N.F."/>
            <person name="Lay E.M."/>
            <person name="Zadoks R.N."/>
            <person name="Peacock S.J."/>
            <person name="Parkhill J."/>
            <person name="Grant A.J."/>
            <person name="Mcdougall S."/>
            <person name="Holmes M.A."/>
        </authorList>
    </citation>
    <scope>NUCLEOTIDE SEQUENCE [LARGE SCALE GENOMIC DNA]</scope>
    <source>
        <strain evidence="4">NZ1587</strain>
    </source>
</reference>
<dbReference type="EMBL" id="LZDD01000002">
    <property type="protein sequence ID" value="OJF71536.1"/>
    <property type="molecule type" value="Genomic_DNA"/>
</dbReference>
<protein>
    <submittedName>
        <fullName evidence="3">Transcription antiterminator lact</fullName>
    </submittedName>
</protein>
<dbReference type="InterPro" id="IPR036634">
    <property type="entry name" value="PRD_sf"/>
</dbReference>
<dbReference type="OrthoDB" id="9813552at2"/>
<evidence type="ECO:0000256" key="1">
    <source>
        <dbReference type="ARBA" id="ARBA00022737"/>
    </source>
</evidence>
<dbReference type="STRING" id="1856638.A9Q68_06010"/>
<dbReference type="Gene3D" id="2.30.24.10">
    <property type="entry name" value="CAT RNA-binding domain"/>
    <property type="match status" value="1"/>
</dbReference>
<comment type="caution">
    <text evidence="3">The sequence shown here is derived from an EMBL/GenBank/DDBJ whole genome shotgun (WGS) entry which is preliminary data.</text>
</comment>
<sequence length="282" mass="32748">MFRLIRTLNNNAALVKNVNGDQAVVMGLGITFQKKKGDIIYDEKIEKIFSLKNEEAKENFLLLLKDVPMDFISATYDIIELLVKEFHYPVQNYLYVTLTDHIYCSYKTIKHGTYQESRLPDISKEYPMEYQMGSIALAELRKRLLNQFPDDEIARIALHFINAKGQDETDSGQLSKNFSRDILEQIKQELSTHGITRQNSNENYYDRLMVHLTYFLNALDRKESQNSSILNIEEQVKQEYPTAYEIGSGIYDLISRETGQGLQAGEKVYLVLHIQRIIDKEE</sequence>
<dbReference type="SUPFAM" id="SSF50151">
    <property type="entry name" value="SacY-like RNA-binding domain"/>
    <property type="match status" value="1"/>
</dbReference>
<organism evidence="3 4">
    <name type="scientific">Streptococcus bovimastitidis</name>
    <dbReference type="NCBI Taxonomy" id="1856638"/>
    <lineage>
        <taxon>Bacteria</taxon>
        <taxon>Bacillati</taxon>
        <taxon>Bacillota</taxon>
        <taxon>Bacilli</taxon>
        <taxon>Lactobacillales</taxon>
        <taxon>Streptococcaceae</taxon>
        <taxon>Streptococcus</taxon>
    </lineage>
</organism>
<dbReference type="InterPro" id="IPR011608">
    <property type="entry name" value="PRD"/>
</dbReference>
<accession>A0A1L8MLD6</accession>
<dbReference type="InterPro" id="IPR050661">
    <property type="entry name" value="BglG_antiterminators"/>
</dbReference>
<dbReference type="SUPFAM" id="SSF63520">
    <property type="entry name" value="PTS-regulatory domain, PRD"/>
    <property type="match status" value="2"/>
</dbReference>
<dbReference type="Gene3D" id="1.10.1790.10">
    <property type="entry name" value="PRD domain"/>
    <property type="match status" value="2"/>
</dbReference>